<comment type="similarity">
    <text evidence="1">Belongs to the glucosamine/galactosamine-6-phosphate isomerase family. 6-phosphogluconolactonase subfamily.</text>
</comment>
<dbReference type="NCBIfam" id="TIGR01198">
    <property type="entry name" value="pgl"/>
    <property type="match status" value="1"/>
</dbReference>
<accession>A0A6J7KWP7</accession>
<dbReference type="GO" id="GO:0017057">
    <property type="term" value="F:6-phosphogluconolactonase activity"/>
    <property type="evidence" value="ECO:0007669"/>
    <property type="project" value="InterPro"/>
</dbReference>
<dbReference type="SUPFAM" id="SSF100950">
    <property type="entry name" value="NagB/RpiA/CoA transferase-like"/>
    <property type="match status" value="1"/>
</dbReference>
<dbReference type="InterPro" id="IPR006148">
    <property type="entry name" value="Glc/Gal-6P_isomerase"/>
</dbReference>
<dbReference type="InterPro" id="IPR005900">
    <property type="entry name" value="6-phosphogluconolactonase_DevB"/>
</dbReference>
<dbReference type="AlphaFoldDB" id="A0A6J7KWP7"/>
<dbReference type="EMBL" id="CAFBNO010000068">
    <property type="protein sequence ID" value="CAB4960838.1"/>
    <property type="molecule type" value="Genomic_DNA"/>
</dbReference>
<dbReference type="GO" id="GO:0006098">
    <property type="term" value="P:pentose-phosphate shunt"/>
    <property type="evidence" value="ECO:0007669"/>
    <property type="project" value="InterPro"/>
</dbReference>
<dbReference type="Pfam" id="PF01182">
    <property type="entry name" value="Glucosamine_iso"/>
    <property type="match status" value="1"/>
</dbReference>
<dbReference type="CDD" id="cd01400">
    <property type="entry name" value="6PGL"/>
    <property type="match status" value="1"/>
</dbReference>
<evidence type="ECO:0000256" key="1">
    <source>
        <dbReference type="ARBA" id="ARBA00010662"/>
    </source>
</evidence>
<feature type="domain" description="Glucosamine/galactosamine-6-phosphate isomerase" evidence="2">
    <location>
        <begin position="10"/>
        <end position="219"/>
    </location>
</feature>
<gene>
    <name evidence="3" type="ORF">UFOPK3837_01050</name>
</gene>
<name>A0A6J7KWP7_9ZZZZ</name>
<organism evidence="3">
    <name type="scientific">freshwater metagenome</name>
    <dbReference type="NCBI Taxonomy" id="449393"/>
    <lineage>
        <taxon>unclassified sequences</taxon>
        <taxon>metagenomes</taxon>
        <taxon>ecological metagenomes</taxon>
    </lineage>
</organism>
<dbReference type="InterPro" id="IPR039104">
    <property type="entry name" value="6PGL"/>
</dbReference>
<sequence>MQPLVHHFDDADGVAVGAARAVVQRINELFESQQQVNLVVTGGTVGILTLAKLRELSLDWSRVQIWWGDERFVEKASGDRNEVQAKEALLDHIEIPVTNLHPFPASDEGLSLDAAALAFRSEVSGVSFDILLLGIGPDGHIASLFPGRNAAGELVIAEHDSPKPPPERLSLSYAAINSAREVWFTVAGADKASAVATAFGDNRESLPVGRVRGTENTLWFVDASAGASLIG</sequence>
<proteinExistence type="inferred from homology"/>
<dbReference type="InterPro" id="IPR037171">
    <property type="entry name" value="NagB/RpiA_transferase-like"/>
</dbReference>
<dbReference type="GO" id="GO:0005975">
    <property type="term" value="P:carbohydrate metabolic process"/>
    <property type="evidence" value="ECO:0007669"/>
    <property type="project" value="InterPro"/>
</dbReference>
<dbReference type="Gene3D" id="3.40.50.1360">
    <property type="match status" value="1"/>
</dbReference>
<dbReference type="PANTHER" id="PTHR11054:SF0">
    <property type="entry name" value="6-PHOSPHOGLUCONOLACTONASE"/>
    <property type="match status" value="1"/>
</dbReference>
<evidence type="ECO:0000259" key="2">
    <source>
        <dbReference type="Pfam" id="PF01182"/>
    </source>
</evidence>
<protein>
    <submittedName>
        <fullName evidence="3">Unannotated protein</fullName>
    </submittedName>
</protein>
<reference evidence="3" key="1">
    <citation type="submission" date="2020-05" db="EMBL/GenBank/DDBJ databases">
        <authorList>
            <person name="Chiriac C."/>
            <person name="Salcher M."/>
            <person name="Ghai R."/>
            <person name="Kavagutti S V."/>
        </authorList>
    </citation>
    <scope>NUCLEOTIDE SEQUENCE</scope>
</reference>
<evidence type="ECO:0000313" key="3">
    <source>
        <dbReference type="EMBL" id="CAB4960838.1"/>
    </source>
</evidence>
<dbReference type="PANTHER" id="PTHR11054">
    <property type="entry name" value="6-PHOSPHOGLUCONOLACTONASE"/>
    <property type="match status" value="1"/>
</dbReference>